<keyword evidence="1" id="KW-1133">Transmembrane helix</keyword>
<dbReference type="Proteomes" id="UP000228886">
    <property type="component" value="Unassembled WGS sequence"/>
</dbReference>
<dbReference type="AlphaFoldDB" id="A0A2M7E7R7"/>
<gene>
    <name evidence="2" type="ORF">COS11_05630</name>
</gene>
<proteinExistence type="predicted"/>
<reference evidence="3" key="1">
    <citation type="submission" date="2017-09" db="EMBL/GenBank/DDBJ databases">
        <title>Depth-based differentiation of microbial function through sediment-hosted aquifers and enrichment of novel symbionts in the deep terrestrial subsurface.</title>
        <authorList>
            <person name="Probst A.J."/>
            <person name="Ladd B."/>
            <person name="Jarett J.K."/>
            <person name="Geller-Mcgrath D.E."/>
            <person name="Sieber C.M.K."/>
            <person name="Emerson J.B."/>
            <person name="Anantharaman K."/>
            <person name="Thomas B.C."/>
            <person name="Malmstrom R."/>
            <person name="Stieglmeier M."/>
            <person name="Klingl A."/>
            <person name="Woyke T."/>
            <person name="Ryan C.M."/>
            <person name="Banfield J.F."/>
        </authorList>
    </citation>
    <scope>NUCLEOTIDE SEQUENCE [LARGE SCALE GENOMIC DNA]</scope>
</reference>
<dbReference type="Pfam" id="PF18910">
    <property type="entry name" value="DUF5665"/>
    <property type="match status" value="1"/>
</dbReference>
<feature type="transmembrane region" description="Helical" evidence="1">
    <location>
        <begin position="48"/>
        <end position="77"/>
    </location>
</feature>
<comment type="caution">
    <text evidence="2">The sequence shown here is derived from an EMBL/GenBank/DDBJ whole genome shotgun (WGS) entry which is preliminary data.</text>
</comment>
<keyword evidence="1" id="KW-0812">Transmembrane</keyword>
<evidence type="ECO:0000256" key="1">
    <source>
        <dbReference type="SAM" id="Phobius"/>
    </source>
</evidence>
<sequence length="107" mass="12082">MAEEEKKEEKSEATIKDITKRLKKRTASEFTELVEFLKSPRKLFFHNFFAGVIRGLGMAIGFTILGAIVVAITLLLLKKMVTIPLIGKFIVNILDTIKDQVPKGKIY</sequence>
<name>A0A2M7E7R7_9BACT</name>
<accession>A0A2M7E7R7</accession>
<keyword evidence="1" id="KW-0472">Membrane</keyword>
<protein>
    <submittedName>
        <fullName evidence="2">Uncharacterized protein</fullName>
    </submittedName>
</protein>
<dbReference type="InterPro" id="IPR043723">
    <property type="entry name" value="DUF5665"/>
</dbReference>
<evidence type="ECO:0000313" key="3">
    <source>
        <dbReference type="Proteomes" id="UP000228886"/>
    </source>
</evidence>
<evidence type="ECO:0000313" key="2">
    <source>
        <dbReference type="EMBL" id="PIV63780.1"/>
    </source>
</evidence>
<dbReference type="EMBL" id="PETL01000269">
    <property type="protein sequence ID" value="PIV63780.1"/>
    <property type="molecule type" value="Genomic_DNA"/>
</dbReference>
<organism evidence="2 3">
    <name type="scientific">bacterium (Candidatus Ratteibacteria) CG01_land_8_20_14_3_00_40_19</name>
    <dbReference type="NCBI Taxonomy" id="2014290"/>
    <lineage>
        <taxon>Bacteria</taxon>
        <taxon>Candidatus Ratteibacteria</taxon>
    </lineage>
</organism>